<gene>
    <name evidence="1" type="ORF">BU104_13680</name>
</gene>
<accession>A0AAQ0RWS8</accession>
<dbReference type="AlphaFoldDB" id="A0AAQ0RWS8"/>
<organism evidence="1 2">
    <name type="scientific">Staphylococcus xylosus</name>
    <dbReference type="NCBI Taxonomy" id="1288"/>
    <lineage>
        <taxon>Bacteria</taxon>
        <taxon>Bacillati</taxon>
        <taxon>Bacillota</taxon>
        <taxon>Bacilli</taxon>
        <taxon>Bacillales</taxon>
        <taxon>Staphylococcaceae</taxon>
        <taxon>Staphylococcus</taxon>
    </lineage>
</organism>
<proteinExistence type="predicted"/>
<name>A0AAQ0RWS8_STAXY</name>
<sequence>MKQISIEKYIPKKHRHKVVDFYKDIDGCWLDLHPDYISSLTEATSIHEDTINEVKKQLKTIVLKSDFEKMNREQLNNLMK</sequence>
<evidence type="ECO:0000313" key="1">
    <source>
        <dbReference type="EMBL" id="RIM90669.1"/>
    </source>
</evidence>
<protein>
    <submittedName>
        <fullName evidence="1">Uncharacterized protein</fullName>
    </submittedName>
</protein>
<comment type="caution">
    <text evidence="1">The sequence shown here is derived from an EMBL/GenBank/DDBJ whole genome shotgun (WGS) entry which is preliminary data.</text>
</comment>
<dbReference type="RefSeq" id="WP_119517861.1">
    <property type="nucleotide sequence ID" value="NZ_QXUI01000015.1"/>
</dbReference>
<dbReference type="Proteomes" id="UP000285579">
    <property type="component" value="Unassembled WGS sequence"/>
</dbReference>
<reference evidence="1 2" key="1">
    <citation type="journal article" date="2016" name="Front. Microbiol.">
        <title>Comprehensive Phylogenetic Analysis of Bovine Non-aureus Staphylococci Species Based on Whole-Genome Sequencing.</title>
        <authorList>
            <person name="Naushad S."/>
            <person name="Barkema H.W."/>
            <person name="Luby C."/>
            <person name="Condas L.A."/>
            <person name="Nobrega D.B."/>
            <person name="Carson D.A."/>
            <person name="De Buck J."/>
        </authorList>
    </citation>
    <scope>NUCLEOTIDE SEQUENCE [LARGE SCALE GENOMIC DNA]</scope>
    <source>
        <strain evidence="1 2">SNUC 1349</strain>
    </source>
</reference>
<evidence type="ECO:0000313" key="2">
    <source>
        <dbReference type="Proteomes" id="UP000285579"/>
    </source>
</evidence>
<dbReference type="EMBL" id="QXUI01000015">
    <property type="protein sequence ID" value="RIM90669.1"/>
    <property type="molecule type" value="Genomic_DNA"/>
</dbReference>